<dbReference type="GO" id="GO:0030833">
    <property type="term" value="P:regulation of actin filament polymerization"/>
    <property type="evidence" value="ECO:0007669"/>
    <property type="project" value="InterPro"/>
</dbReference>
<evidence type="ECO:0000256" key="1">
    <source>
        <dbReference type="ARBA" id="ARBA00004635"/>
    </source>
</evidence>
<protein>
    <submittedName>
        <fullName evidence="7">CYRIA/CYRIB Rac1 binding domain-containing protein</fullName>
    </submittedName>
</protein>
<dbReference type="InterPro" id="IPR039789">
    <property type="entry name" value="CYRI"/>
</dbReference>
<dbReference type="Proteomes" id="UP000887575">
    <property type="component" value="Unassembled WGS sequence"/>
</dbReference>
<evidence type="ECO:0000313" key="7">
    <source>
        <dbReference type="WBParaSite" id="MBELARI_LOCUS17644"/>
    </source>
</evidence>
<feature type="domain" description="CYRIA/CYRIB Rac1 binding" evidence="5">
    <location>
        <begin position="28"/>
        <end position="323"/>
    </location>
</feature>
<sequence>MTGSSCGEVVRSILRSHCDHQGPFNYVEVFLDFENAVPTEQERHLFDLSDAVLAQASQLLENVSCYGKGASSEIRTALQNPQNELAQEKAVEVVSAYVSRIKSYYELSLRIEKLVPQLLWDLCSGPLPPEEQLDARQALARQLARIVDFVLEFDSAKMCTPALQNDFSFYRRLIGRNEQDSSSVELANSISLFLAAPTPMLSSLSSATTAFVRAHPTLPLGNTTDTLATIVSVCCYMVTHEEAAMRLGDTARLFCVRVMVGCLILYDHVDEQGAFVRDSPINVKTAVQVIRQHTTQPQTDSLLNSIRYTTKHFNQESTPKSIRQLLA</sequence>
<evidence type="ECO:0000256" key="2">
    <source>
        <dbReference type="ARBA" id="ARBA00005778"/>
    </source>
</evidence>
<organism evidence="6 7">
    <name type="scientific">Mesorhabditis belari</name>
    <dbReference type="NCBI Taxonomy" id="2138241"/>
    <lineage>
        <taxon>Eukaryota</taxon>
        <taxon>Metazoa</taxon>
        <taxon>Ecdysozoa</taxon>
        <taxon>Nematoda</taxon>
        <taxon>Chromadorea</taxon>
        <taxon>Rhabditida</taxon>
        <taxon>Rhabditina</taxon>
        <taxon>Rhabditomorpha</taxon>
        <taxon>Rhabditoidea</taxon>
        <taxon>Rhabditidae</taxon>
        <taxon>Mesorhabditinae</taxon>
        <taxon>Mesorhabditis</taxon>
    </lineage>
</organism>
<dbReference type="GO" id="GO:0016020">
    <property type="term" value="C:membrane"/>
    <property type="evidence" value="ECO:0007669"/>
    <property type="project" value="UniProtKB-SubCell"/>
</dbReference>
<dbReference type="PANTHER" id="PTHR12422">
    <property type="entry name" value="GH09096P"/>
    <property type="match status" value="1"/>
</dbReference>
<dbReference type="Pfam" id="PF07159">
    <property type="entry name" value="CYRIA-B_Rac1-bd"/>
    <property type="match status" value="1"/>
</dbReference>
<dbReference type="GO" id="GO:0031267">
    <property type="term" value="F:small GTPase binding"/>
    <property type="evidence" value="ECO:0007669"/>
    <property type="project" value="InterPro"/>
</dbReference>
<dbReference type="AlphaFoldDB" id="A0AAF3ETZ8"/>
<comment type="similarity">
    <text evidence="2">Belongs to the CYRI family.</text>
</comment>
<evidence type="ECO:0000256" key="3">
    <source>
        <dbReference type="ARBA" id="ARBA00023136"/>
    </source>
</evidence>
<evidence type="ECO:0000256" key="4">
    <source>
        <dbReference type="ARBA" id="ARBA00023288"/>
    </source>
</evidence>
<dbReference type="InterPro" id="IPR009828">
    <property type="entry name" value="CYRIA/CYRIB_Rac1-bd"/>
</dbReference>
<accession>A0AAF3ETZ8</accession>
<keyword evidence="6" id="KW-1185">Reference proteome</keyword>
<proteinExistence type="inferred from homology"/>
<dbReference type="WBParaSite" id="MBELARI_LOCUS17644">
    <property type="protein sequence ID" value="MBELARI_LOCUS17644"/>
    <property type="gene ID" value="MBELARI_LOCUS17644"/>
</dbReference>
<keyword evidence="4" id="KW-0449">Lipoprotein</keyword>
<name>A0AAF3ETZ8_9BILA</name>
<keyword evidence="3" id="KW-0472">Membrane</keyword>
<comment type="subcellular location">
    <subcellularLocation>
        <location evidence="1">Membrane</location>
        <topology evidence="1">Lipid-anchor</topology>
    </subcellularLocation>
</comment>
<evidence type="ECO:0000313" key="6">
    <source>
        <dbReference type="Proteomes" id="UP000887575"/>
    </source>
</evidence>
<evidence type="ECO:0000259" key="5">
    <source>
        <dbReference type="Pfam" id="PF07159"/>
    </source>
</evidence>
<reference evidence="7" key="1">
    <citation type="submission" date="2024-02" db="UniProtKB">
        <authorList>
            <consortium name="WormBaseParasite"/>
        </authorList>
    </citation>
    <scope>IDENTIFICATION</scope>
</reference>